<dbReference type="RefSeq" id="WP_009366794.1">
    <property type="nucleotide sequence ID" value="NZ_ALJD01000004.1"/>
</dbReference>
<proteinExistence type="predicted"/>
<dbReference type="OrthoDB" id="214119at2157"/>
<dbReference type="PIRSF" id="PIRSF006603">
    <property type="entry name" value="DinF"/>
    <property type="match status" value="1"/>
</dbReference>
<feature type="transmembrane region" description="Helical" evidence="10">
    <location>
        <begin position="89"/>
        <end position="111"/>
    </location>
</feature>
<feature type="transmembrane region" description="Helical" evidence="10">
    <location>
        <begin position="131"/>
        <end position="151"/>
    </location>
</feature>
<feature type="transmembrane region" description="Helical" evidence="10">
    <location>
        <begin position="163"/>
        <end position="185"/>
    </location>
</feature>
<evidence type="ECO:0000256" key="1">
    <source>
        <dbReference type="ARBA" id="ARBA00004651"/>
    </source>
</evidence>
<reference evidence="11 12" key="1">
    <citation type="journal article" date="2012" name="J. Bacteriol.">
        <title>Draft Genome Sequence of the Extremely Halophilic Archaeon Halogranum salarium B-1T.</title>
        <authorList>
            <person name="Kim K.K."/>
            <person name="Lee K.C."/>
            <person name="Lee J.S."/>
        </authorList>
    </citation>
    <scope>NUCLEOTIDE SEQUENCE [LARGE SCALE GENOMIC DNA]</scope>
    <source>
        <strain evidence="11 12">B-1</strain>
    </source>
</reference>
<dbReference type="CDD" id="cd13137">
    <property type="entry name" value="MATE_NorM_like"/>
    <property type="match status" value="1"/>
</dbReference>
<evidence type="ECO:0000256" key="7">
    <source>
        <dbReference type="ARBA" id="ARBA00023065"/>
    </source>
</evidence>
<dbReference type="GO" id="GO:0042910">
    <property type="term" value="F:xenobiotic transmembrane transporter activity"/>
    <property type="evidence" value="ECO:0007669"/>
    <property type="project" value="InterPro"/>
</dbReference>
<dbReference type="GO" id="GO:0005886">
    <property type="term" value="C:plasma membrane"/>
    <property type="evidence" value="ECO:0007669"/>
    <property type="project" value="UniProtKB-SubCell"/>
</dbReference>
<evidence type="ECO:0000256" key="9">
    <source>
        <dbReference type="ARBA" id="ARBA00031636"/>
    </source>
</evidence>
<dbReference type="PATRIC" id="fig|1210908.3.peg.1643"/>
<accession>J3A2L0</accession>
<keyword evidence="5 10" id="KW-0812">Transmembrane</keyword>
<feature type="transmembrane region" description="Helical" evidence="10">
    <location>
        <begin position="394"/>
        <end position="415"/>
    </location>
</feature>
<dbReference type="Pfam" id="PF01554">
    <property type="entry name" value="MatE"/>
    <property type="match status" value="2"/>
</dbReference>
<dbReference type="EMBL" id="ALJD01000004">
    <property type="protein sequence ID" value="EJN59558.1"/>
    <property type="molecule type" value="Genomic_DNA"/>
</dbReference>
<organism evidence="11 12">
    <name type="scientific">Halogranum salarium B-1</name>
    <dbReference type="NCBI Taxonomy" id="1210908"/>
    <lineage>
        <taxon>Archaea</taxon>
        <taxon>Methanobacteriati</taxon>
        <taxon>Methanobacteriota</taxon>
        <taxon>Stenosarchaea group</taxon>
        <taxon>Halobacteria</taxon>
        <taxon>Halobacteriales</taxon>
        <taxon>Haloferacaceae</taxon>
    </lineage>
</organism>
<feature type="transmembrane region" description="Helical" evidence="10">
    <location>
        <begin position="35"/>
        <end position="52"/>
    </location>
</feature>
<feature type="transmembrane region" description="Helical" evidence="10">
    <location>
        <begin position="58"/>
        <end position="77"/>
    </location>
</feature>
<evidence type="ECO:0000256" key="2">
    <source>
        <dbReference type="ARBA" id="ARBA00022448"/>
    </source>
</evidence>
<evidence type="ECO:0000256" key="6">
    <source>
        <dbReference type="ARBA" id="ARBA00022989"/>
    </source>
</evidence>
<dbReference type="Proteomes" id="UP000007813">
    <property type="component" value="Unassembled WGS sequence"/>
</dbReference>
<evidence type="ECO:0000256" key="10">
    <source>
        <dbReference type="SAM" id="Phobius"/>
    </source>
</evidence>
<protein>
    <recommendedName>
        <fullName evidence="9">Multidrug-efflux transporter</fullName>
    </recommendedName>
</protein>
<dbReference type="PANTHER" id="PTHR43298">
    <property type="entry name" value="MULTIDRUG RESISTANCE PROTEIN NORM-RELATED"/>
    <property type="match status" value="1"/>
</dbReference>
<dbReference type="InterPro" id="IPR002528">
    <property type="entry name" value="MATE_fam"/>
</dbReference>
<comment type="subcellular location">
    <subcellularLocation>
        <location evidence="1">Cell membrane</location>
        <topology evidence="1">Multi-pass membrane protein</topology>
    </subcellularLocation>
</comment>
<name>J3A2L0_9EURY</name>
<keyword evidence="3" id="KW-0050">Antiport</keyword>
<evidence type="ECO:0000256" key="3">
    <source>
        <dbReference type="ARBA" id="ARBA00022449"/>
    </source>
</evidence>
<dbReference type="eggNOG" id="arCOG01731">
    <property type="taxonomic scope" value="Archaea"/>
</dbReference>
<dbReference type="GO" id="GO:0006811">
    <property type="term" value="P:monoatomic ion transport"/>
    <property type="evidence" value="ECO:0007669"/>
    <property type="project" value="UniProtKB-KW"/>
</dbReference>
<evidence type="ECO:0000256" key="8">
    <source>
        <dbReference type="ARBA" id="ARBA00023136"/>
    </source>
</evidence>
<dbReference type="GO" id="GO:0015297">
    <property type="term" value="F:antiporter activity"/>
    <property type="evidence" value="ECO:0007669"/>
    <property type="project" value="UniProtKB-KW"/>
</dbReference>
<keyword evidence="6 10" id="KW-1133">Transmembrane helix</keyword>
<keyword evidence="2" id="KW-0813">Transport</keyword>
<dbReference type="AlphaFoldDB" id="J3A2L0"/>
<keyword evidence="4" id="KW-1003">Cell membrane</keyword>
<comment type="caution">
    <text evidence="11">The sequence shown here is derived from an EMBL/GenBank/DDBJ whole genome shotgun (WGS) entry which is preliminary data.</text>
</comment>
<feature type="transmembrane region" description="Helical" evidence="10">
    <location>
        <begin position="197"/>
        <end position="222"/>
    </location>
</feature>
<keyword evidence="7" id="KW-0406">Ion transport</keyword>
<gene>
    <name evidence="11" type="ORF">HSB1_17160</name>
</gene>
<dbReference type="PANTHER" id="PTHR43298:SF2">
    <property type="entry name" value="FMN_FAD EXPORTER YEEO-RELATED"/>
    <property type="match status" value="1"/>
</dbReference>
<evidence type="ECO:0000256" key="5">
    <source>
        <dbReference type="ARBA" id="ARBA00022692"/>
    </source>
</evidence>
<feature type="transmembrane region" description="Helical" evidence="10">
    <location>
        <begin position="421"/>
        <end position="443"/>
    </location>
</feature>
<evidence type="ECO:0000313" key="11">
    <source>
        <dbReference type="EMBL" id="EJN59558.1"/>
    </source>
</evidence>
<sequence>MSESRLLGVWKRVFGLAWPVMAEQTFRTLMRTTDILVTATISPVAVAAIGLADLYARFPLWIGLGTGGGAIALASQDTGSGADANRDQAISIALLLGALLGIPFVAFGLLFGRAAIALLGAPAEVATLGGVYLAVIFLTAPARHVALIAARSLQGTGDTKTPMYVNVVANLCNIAGSVVLGLGLFGTQGARLFGVEITGVVGVGIATSAANLLTASLLLVALRTDWTDASLVRPSNPIVAKQLVVVSAPSVAEGLASTLAEFPLNSILLGFGTEVNAAFQIGRRIYQQVTGPLSRGYNVASSVVVGQALGDADPERARFEGWATVGLGLATVGVVGLLLVVAAEPFVRAFTDDPETARYAVDFARVYGLTAGFLVAFSILQGALRGASETRLPFLARTTGLFGFMVGFTYLFGVVLDYGVLGAYAGIALSYVWMAGVVAVSFWRSNWARRAASMMAERGSTAE</sequence>
<dbReference type="NCBIfam" id="TIGR00797">
    <property type="entry name" value="matE"/>
    <property type="match status" value="1"/>
</dbReference>
<keyword evidence="8 10" id="KW-0472">Membrane</keyword>
<feature type="transmembrane region" description="Helical" evidence="10">
    <location>
        <begin position="363"/>
        <end position="382"/>
    </location>
</feature>
<dbReference type="InterPro" id="IPR048279">
    <property type="entry name" value="MdtK-like"/>
</dbReference>
<evidence type="ECO:0000313" key="12">
    <source>
        <dbReference type="Proteomes" id="UP000007813"/>
    </source>
</evidence>
<feature type="transmembrane region" description="Helical" evidence="10">
    <location>
        <begin position="322"/>
        <end position="343"/>
    </location>
</feature>
<dbReference type="InterPro" id="IPR050222">
    <property type="entry name" value="MATE_MdtK"/>
</dbReference>
<evidence type="ECO:0000256" key="4">
    <source>
        <dbReference type="ARBA" id="ARBA00022475"/>
    </source>
</evidence>